<dbReference type="PANTHER" id="PTHR45662">
    <property type="entry name" value="PHOSPHATIDYLINOSITIDE PHOSPHATASE SAC1"/>
    <property type="match status" value="1"/>
</dbReference>
<evidence type="ECO:0000313" key="3">
    <source>
        <dbReference type="Proteomes" id="UP000245609"/>
    </source>
</evidence>
<evidence type="ECO:0000259" key="1">
    <source>
        <dbReference type="PROSITE" id="PS50275"/>
    </source>
</evidence>
<dbReference type="InterPro" id="IPR002013">
    <property type="entry name" value="SAC_dom"/>
</dbReference>
<dbReference type="Pfam" id="PF02383">
    <property type="entry name" value="Syja_N"/>
    <property type="match status" value="1"/>
</dbReference>
<dbReference type="Proteomes" id="UP000245609">
    <property type="component" value="Unassembled WGS sequence"/>
</dbReference>
<gene>
    <name evidence="2" type="ORF">BB560_001907</name>
</gene>
<dbReference type="AlphaFoldDB" id="A0A2T9ZGE8"/>
<organism evidence="2 3">
    <name type="scientific">Smittium megazygosporum</name>
    <dbReference type="NCBI Taxonomy" id="133381"/>
    <lineage>
        <taxon>Eukaryota</taxon>
        <taxon>Fungi</taxon>
        <taxon>Fungi incertae sedis</taxon>
        <taxon>Zoopagomycota</taxon>
        <taxon>Kickxellomycotina</taxon>
        <taxon>Harpellomycetes</taxon>
        <taxon>Harpellales</taxon>
        <taxon>Legeriomycetaceae</taxon>
        <taxon>Smittium</taxon>
    </lineage>
</organism>
<keyword evidence="3" id="KW-1185">Reference proteome</keyword>
<evidence type="ECO:0000313" key="2">
    <source>
        <dbReference type="EMBL" id="PVV03607.1"/>
    </source>
</evidence>
<reference evidence="2 3" key="1">
    <citation type="journal article" date="2018" name="MBio">
        <title>Comparative Genomics Reveals the Core Gene Toolbox for the Fungus-Insect Symbiosis.</title>
        <authorList>
            <person name="Wang Y."/>
            <person name="Stata M."/>
            <person name="Wang W."/>
            <person name="Stajich J.E."/>
            <person name="White M.M."/>
            <person name="Moncalvo J.M."/>
        </authorList>
    </citation>
    <scope>NUCLEOTIDE SEQUENCE [LARGE SCALE GENOMIC DNA]</scope>
    <source>
        <strain evidence="2 3">SC-DP-2</strain>
    </source>
</reference>
<dbReference type="GO" id="GO:0005783">
    <property type="term" value="C:endoplasmic reticulum"/>
    <property type="evidence" value="ECO:0007669"/>
    <property type="project" value="TreeGrafter"/>
</dbReference>
<feature type="domain" description="SAC" evidence="1">
    <location>
        <begin position="148"/>
        <end position="489"/>
    </location>
</feature>
<dbReference type="STRING" id="133381.A0A2T9ZGE8"/>
<dbReference type="PANTHER" id="PTHR45662:SF2">
    <property type="entry name" value="PHOSPHATIDYLINOSITOL-3-PHOSPHATASE SAC1"/>
    <property type="match status" value="1"/>
</dbReference>
<dbReference type="PROSITE" id="PS50275">
    <property type="entry name" value="SAC"/>
    <property type="match status" value="1"/>
</dbReference>
<dbReference type="OrthoDB" id="405996at2759"/>
<name>A0A2T9ZGE8_9FUNG</name>
<comment type="caution">
    <text evidence="2">The sequence shown here is derived from an EMBL/GenBank/DDBJ whole genome shotgun (WGS) entry which is preliminary data.</text>
</comment>
<proteinExistence type="predicted"/>
<sequence length="582" mass="67472">MSDILQITKKQPNMIEPKSLKENHEPREPIPIVSESNVHWFYNESVVIQNILRDKNTSIEINGFGVVRFLDSPPRKHNIKTYRGYGIFGIIHLNSGCYIILITEREKVGYIRKHPIYKIAKTKVEKIGNSEFSSHTQRTQERAYLEHLKYCLNMKSYYFSYSYDLTSSLQRQSKIRFRYNSWEDANSDFFFNYYLFEPLLKNNDEFPKIKDFILPVINGYFRNKSVVINRTNVMVSLITRRSRNNQGADTDGNVANFAETEQVLEFSIYSPISNEKSQSDLNPTWVTLSLLQIRGSAPFKWAQVICGKYKPRLIVDSNGNNERFSKHLNNITKSYNEVLIINLVDKNKYEGPIGKEFQNLINMHGSEKIRYFHYDFHSEAKKSKHEKIDNPLDDLLEDTLPKFGCFRIESGNSPSLSLQTGIIRTNCVDCLDRTNVLQAKVAFIWIEKELKKHGIMFPLESINDFPNFYFILRNIWADNADYLSLAYSGTPALKTDITRTGSRTLRGMLSDGFNSLSRYFIGCYYDGFRQDSIDLFLGKYKALPISPNNASFVSRTKSLMCAYTMNNNSLVLKLLLLTEPYC</sequence>
<protein>
    <recommendedName>
        <fullName evidence="1">SAC domain-containing protein</fullName>
    </recommendedName>
</protein>
<dbReference type="GO" id="GO:0043812">
    <property type="term" value="F:phosphatidylinositol-4-phosphate phosphatase activity"/>
    <property type="evidence" value="ECO:0007669"/>
    <property type="project" value="TreeGrafter"/>
</dbReference>
<dbReference type="GO" id="GO:0046856">
    <property type="term" value="P:phosphatidylinositol dephosphorylation"/>
    <property type="evidence" value="ECO:0007669"/>
    <property type="project" value="TreeGrafter"/>
</dbReference>
<accession>A0A2T9ZGE8</accession>
<dbReference type="EMBL" id="MBFS01000212">
    <property type="protein sequence ID" value="PVV03607.1"/>
    <property type="molecule type" value="Genomic_DNA"/>
</dbReference>